<dbReference type="PROSITE" id="PS52029">
    <property type="entry name" value="LD_TPASE"/>
    <property type="match status" value="1"/>
</dbReference>
<keyword evidence="11" id="KW-1185">Reference proteome</keyword>
<dbReference type="InterPro" id="IPR032812">
    <property type="entry name" value="SbsA_Ig"/>
</dbReference>
<keyword evidence="8" id="KW-0472">Membrane</keyword>
<keyword evidence="5 7" id="KW-0573">Peptidoglycan synthesis</keyword>
<dbReference type="PANTHER" id="PTHR30582">
    <property type="entry name" value="L,D-TRANSPEPTIDASE"/>
    <property type="match status" value="1"/>
</dbReference>
<sequence>MVRAVEILVVGGLAAVLALVGVRLVVPRRSKEELSAEGHGRGTLAASAVRHQTTTGGLRVVAITPSNGTTGAAPNSAVTVRFSAPLAHRVPLPTLSPSVPGRWERLGDRTLRFIPSQDQLPLTTVTVSVPGGPSGVHSATGGTLASTVTSSFEVRNGSILRLQELLAQLGYLPVTWTPSGETPPATDTVAQVEALYDPPAGHFSWRWPNTPPTLEAAWQVGVDNHVTAGAMVAFERTHGLPAYTSIRPILWPTLLTALSDGTTNPEGYTYALVSQKEPESLTLWHDGQVVFTSVANTGIPQTPTPVGTFFVYLRYRSQTMRGVNPDGQPYVDPGVPYVNYFDGSVAIHGFVRAAYGFPQSLGCVELPPANAAVAWKWIHYGTVVTVLPEPAGSSAS</sequence>
<keyword evidence="3" id="KW-0732">Signal</keyword>
<name>A0ABV6C0V8_9ACTN</name>
<evidence type="ECO:0000259" key="9">
    <source>
        <dbReference type="PROSITE" id="PS52029"/>
    </source>
</evidence>
<evidence type="ECO:0000256" key="1">
    <source>
        <dbReference type="ARBA" id="ARBA00004752"/>
    </source>
</evidence>
<feature type="active site" description="Proton donor/acceptor" evidence="7">
    <location>
        <position position="348"/>
    </location>
</feature>
<evidence type="ECO:0000256" key="2">
    <source>
        <dbReference type="ARBA" id="ARBA00022679"/>
    </source>
</evidence>
<feature type="transmembrane region" description="Helical" evidence="8">
    <location>
        <begin position="6"/>
        <end position="26"/>
    </location>
</feature>
<reference evidence="10 11" key="1">
    <citation type="submission" date="2024-09" db="EMBL/GenBank/DDBJ databases">
        <authorList>
            <person name="Sun Q."/>
            <person name="Mori K."/>
        </authorList>
    </citation>
    <scope>NUCLEOTIDE SEQUENCE [LARGE SCALE GENOMIC DNA]</scope>
    <source>
        <strain evidence="10 11">JCM 15389</strain>
    </source>
</reference>
<evidence type="ECO:0000313" key="10">
    <source>
        <dbReference type="EMBL" id="MFC0081325.1"/>
    </source>
</evidence>
<dbReference type="SUPFAM" id="SSF141523">
    <property type="entry name" value="L,D-transpeptidase catalytic domain-like"/>
    <property type="match status" value="1"/>
</dbReference>
<evidence type="ECO:0000256" key="7">
    <source>
        <dbReference type="PROSITE-ProRule" id="PRU01373"/>
    </source>
</evidence>
<feature type="domain" description="L,D-TPase catalytic" evidence="9">
    <location>
        <begin position="270"/>
        <end position="387"/>
    </location>
</feature>
<dbReference type="CDD" id="cd16913">
    <property type="entry name" value="YkuD_like"/>
    <property type="match status" value="1"/>
</dbReference>
<organism evidence="10 11">
    <name type="scientific">Aciditerrimonas ferrireducens</name>
    <dbReference type="NCBI Taxonomy" id="667306"/>
    <lineage>
        <taxon>Bacteria</taxon>
        <taxon>Bacillati</taxon>
        <taxon>Actinomycetota</taxon>
        <taxon>Acidimicrobiia</taxon>
        <taxon>Acidimicrobiales</taxon>
        <taxon>Acidimicrobiaceae</taxon>
        <taxon>Aciditerrimonas</taxon>
    </lineage>
</organism>
<dbReference type="Pfam" id="PF03734">
    <property type="entry name" value="YkuD"/>
    <property type="match status" value="1"/>
</dbReference>
<keyword evidence="6 7" id="KW-0961">Cell wall biogenesis/degradation</keyword>
<dbReference type="Gene3D" id="2.60.40.3710">
    <property type="match status" value="1"/>
</dbReference>
<evidence type="ECO:0000313" key="11">
    <source>
        <dbReference type="Proteomes" id="UP001589788"/>
    </source>
</evidence>
<evidence type="ECO:0000256" key="3">
    <source>
        <dbReference type="ARBA" id="ARBA00022729"/>
    </source>
</evidence>
<keyword evidence="2" id="KW-0808">Transferase</keyword>
<feature type="active site" description="Nucleophile" evidence="7">
    <location>
        <position position="363"/>
    </location>
</feature>
<dbReference type="PANTHER" id="PTHR30582:SF2">
    <property type="entry name" value="L,D-TRANSPEPTIDASE YCIB-RELATED"/>
    <property type="match status" value="1"/>
</dbReference>
<keyword evidence="8" id="KW-1133">Transmembrane helix</keyword>
<dbReference type="InterPro" id="IPR050979">
    <property type="entry name" value="LD-transpeptidase"/>
</dbReference>
<keyword evidence="4 7" id="KW-0133">Cell shape</keyword>
<protein>
    <submittedName>
        <fullName evidence="10">L,D-transpeptidase family protein</fullName>
    </submittedName>
</protein>
<keyword evidence="8" id="KW-0812">Transmembrane</keyword>
<accession>A0ABV6C0V8</accession>
<dbReference type="RefSeq" id="WP_377788463.1">
    <property type="nucleotide sequence ID" value="NZ_JBHLYQ010000026.1"/>
</dbReference>
<dbReference type="Gene3D" id="2.40.440.10">
    <property type="entry name" value="L,D-transpeptidase catalytic domain-like"/>
    <property type="match status" value="1"/>
</dbReference>
<proteinExistence type="predicted"/>
<gene>
    <name evidence="10" type="ORF">ACFFRE_04035</name>
</gene>
<dbReference type="EMBL" id="JBHLYQ010000026">
    <property type="protein sequence ID" value="MFC0081325.1"/>
    <property type="molecule type" value="Genomic_DNA"/>
</dbReference>
<comment type="pathway">
    <text evidence="1 7">Cell wall biogenesis; peptidoglycan biosynthesis.</text>
</comment>
<comment type="caution">
    <text evidence="10">The sequence shown here is derived from an EMBL/GenBank/DDBJ whole genome shotgun (WGS) entry which is preliminary data.</text>
</comment>
<dbReference type="InterPro" id="IPR005490">
    <property type="entry name" value="LD_TPept_cat_dom"/>
</dbReference>
<evidence type="ECO:0000256" key="4">
    <source>
        <dbReference type="ARBA" id="ARBA00022960"/>
    </source>
</evidence>
<dbReference type="Pfam" id="PF13205">
    <property type="entry name" value="Big_5"/>
    <property type="match status" value="1"/>
</dbReference>
<evidence type="ECO:0000256" key="8">
    <source>
        <dbReference type="SAM" id="Phobius"/>
    </source>
</evidence>
<dbReference type="InterPro" id="IPR038063">
    <property type="entry name" value="Transpep_catalytic_dom"/>
</dbReference>
<evidence type="ECO:0000256" key="5">
    <source>
        <dbReference type="ARBA" id="ARBA00022984"/>
    </source>
</evidence>
<dbReference type="Proteomes" id="UP001589788">
    <property type="component" value="Unassembled WGS sequence"/>
</dbReference>
<evidence type="ECO:0000256" key="6">
    <source>
        <dbReference type="ARBA" id="ARBA00023316"/>
    </source>
</evidence>